<gene>
    <name evidence="2" type="ORF">H8B09_27305</name>
</gene>
<name>A0ABR8N5G9_9BACL</name>
<dbReference type="InterPro" id="IPR010499">
    <property type="entry name" value="AraC_E-bd"/>
</dbReference>
<dbReference type="InterPro" id="IPR029442">
    <property type="entry name" value="GyrI-like"/>
</dbReference>
<evidence type="ECO:0000259" key="1">
    <source>
        <dbReference type="SMART" id="SM00871"/>
    </source>
</evidence>
<protein>
    <submittedName>
        <fullName evidence="2">GyrI-like domain-containing protein</fullName>
    </submittedName>
</protein>
<dbReference type="InterPro" id="IPR011256">
    <property type="entry name" value="Reg_factor_effector_dom_sf"/>
</dbReference>
<comment type="caution">
    <text evidence="2">The sequence shown here is derived from an EMBL/GenBank/DDBJ whole genome shotgun (WGS) entry which is preliminary data.</text>
</comment>
<dbReference type="Gene3D" id="3.20.80.10">
    <property type="entry name" value="Regulatory factor, effector binding domain"/>
    <property type="match status" value="1"/>
</dbReference>
<dbReference type="SMART" id="SM00871">
    <property type="entry name" value="AraC_E_bind"/>
    <property type="match status" value="1"/>
</dbReference>
<evidence type="ECO:0000313" key="2">
    <source>
        <dbReference type="EMBL" id="MBD3922491.1"/>
    </source>
</evidence>
<keyword evidence="3" id="KW-1185">Reference proteome</keyword>
<sequence length="160" mass="18370">MRVEIVETERISTYIGVRACAYFSDLGAAVGRAFDELISRSDEIKNIRNTNVTYGITPPNYKGNNGVVDFYSCYEVDPIESLPHGMVHLHLLPRVYAMTHYKGPASQTGNAYDFTTQWLKDNGYEYDDVAYYLERYDEKTVVGSDDDRSEMQIWTPVKKR</sequence>
<dbReference type="SUPFAM" id="SSF55136">
    <property type="entry name" value="Probable bacterial effector-binding domain"/>
    <property type="match status" value="1"/>
</dbReference>
<reference evidence="2 3" key="1">
    <citation type="submission" date="2020-09" db="EMBL/GenBank/DDBJ databases">
        <title>Paenibacillus sp. strain PR3 16S rRNA gene Genome sequencing and assembly.</title>
        <authorList>
            <person name="Kim J."/>
        </authorList>
    </citation>
    <scope>NUCLEOTIDE SEQUENCE [LARGE SCALE GENOMIC DNA]</scope>
    <source>
        <strain evidence="2 3">PR3</strain>
    </source>
</reference>
<dbReference type="Pfam" id="PF06445">
    <property type="entry name" value="GyrI-like"/>
    <property type="match status" value="1"/>
</dbReference>
<dbReference type="Proteomes" id="UP000609346">
    <property type="component" value="Unassembled WGS sequence"/>
</dbReference>
<evidence type="ECO:0000313" key="3">
    <source>
        <dbReference type="Proteomes" id="UP000609346"/>
    </source>
</evidence>
<accession>A0ABR8N5G9</accession>
<feature type="domain" description="AraC effector-binding" evidence="1">
    <location>
        <begin position="1"/>
        <end position="158"/>
    </location>
</feature>
<dbReference type="EMBL" id="JACXZA010000009">
    <property type="protein sequence ID" value="MBD3922491.1"/>
    <property type="molecule type" value="Genomic_DNA"/>
</dbReference>
<organism evidence="2 3">
    <name type="scientific">Paenibacillus terricola</name>
    <dbReference type="NCBI Taxonomy" id="2763503"/>
    <lineage>
        <taxon>Bacteria</taxon>
        <taxon>Bacillati</taxon>
        <taxon>Bacillota</taxon>
        <taxon>Bacilli</taxon>
        <taxon>Bacillales</taxon>
        <taxon>Paenibacillaceae</taxon>
        <taxon>Paenibacillus</taxon>
    </lineage>
</organism>
<proteinExistence type="predicted"/>